<evidence type="ECO:0000313" key="1">
    <source>
        <dbReference type="EMBL" id="VDN30982.1"/>
    </source>
</evidence>
<dbReference type="EMBL" id="UYRU01080379">
    <property type="protein sequence ID" value="VDN30982.1"/>
    <property type="molecule type" value="Genomic_DNA"/>
</dbReference>
<name>A0A3P7QG69_DIBLA</name>
<dbReference type="AlphaFoldDB" id="A0A3P7QG69"/>
<proteinExistence type="predicted"/>
<gene>
    <name evidence="1" type="ORF">DILT_LOCUS15661</name>
</gene>
<organism evidence="1 2">
    <name type="scientific">Dibothriocephalus latus</name>
    <name type="common">Fish tapeworm</name>
    <name type="synonym">Diphyllobothrium latum</name>
    <dbReference type="NCBI Taxonomy" id="60516"/>
    <lineage>
        <taxon>Eukaryota</taxon>
        <taxon>Metazoa</taxon>
        <taxon>Spiralia</taxon>
        <taxon>Lophotrochozoa</taxon>
        <taxon>Platyhelminthes</taxon>
        <taxon>Cestoda</taxon>
        <taxon>Eucestoda</taxon>
        <taxon>Diphyllobothriidea</taxon>
        <taxon>Diphyllobothriidae</taxon>
        <taxon>Dibothriocephalus</taxon>
    </lineage>
</organism>
<accession>A0A3P7QG69</accession>
<keyword evidence="2" id="KW-1185">Reference proteome</keyword>
<dbReference type="Proteomes" id="UP000281553">
    <property type="component" value="Unassembled WGS sequence"/>
</dbReference>
<sequence length="72" mass="8249">MVHLSVKPEYLLPWGCEKLSDDELWECYLGSLLDCADSPYIVNLRVNVSSGDLVFAEYQSLDDLLQVYSSFR</sequence>
<dbReference type="OrthoDB" id="6286450at2759"/>
<reference evidence="1 2" key="1">
    <citation type="submission" date="2018-11" db="EMBL/GenBank/DDBJ databases">
        <authorList>
            <consortium name="Pathogen Informatics"/>
        </authorList>
    </citation>
    <scope>NUCLEOTIDE SEQUENCE [LARGE SCALE GENOMIC DNA]</scope>
</reference>
<evidence type="ECO:0000313" key="2">
    <source>
        <dbReference type="Proteomes" id="UP000281553"/>
    </source>
</evidence>
<protein>
    <submittedName>
        <fullName evidence="1">Uncharacterized protein</fullName>
    </submittedName>
</protein>